<proteinExistence type="predicted"/>
<feature type="non-terminal residue" evidence="5">
    <location>
        <position position="289"/>
    </location>
</feature>
<dbReference type="InterPro" id="IPR044974">
    <property type="entry name" value="Disease_R_plants"/>
</dbReference>
<feature type="non-terminal residue" evidence="5">
    <location>
        <position position="1"/>
    </location>
</feature>
<name>K4EY32_9ROSA</name>
<dbReference type="Pfam" id="PF00931">
    <property type="entry name" value="NB-ARC"/>
    <property type="match status" value="1"/>
</dbReference>
<dbReference type="EMBL" id="JN990344">
    <property type="protein sequence ID" value="AEW24007.1"/>
    <property type="molecule type" value="Genomic_DNA"/>
</dbReference>
<evidence type="ECO:0000256" key="1">
    <source>
        <dbReference type="ARBA" id="ARBA00022614"/>
    </source>
</evidence>
<dbReference type="InterPro" id="IPR027417">
    <property type="entry name" value="P-loop_NTPase"/>
</dbReference>
<dbReference type="Gene3D" id="1.10.8.430">
    <property type="entry name" value="Helical domain of apoptotic protease-activating factors"/>
    <property type="match status" value="1"/>
</dbReference>
<dbReference type="SUPFAM" id="SSF46785">
    <property type="entry name" value="Winged helix' DNA-binding domain"/>
    <property type="match status" value="1"/>
</dbReference>
<dbReference type="Gene3D" id="3.40.50.300">
    <property type="entry name" value="P-loop containing nucleotide triphosphate hydrolases"/>
    <property type="match status" value="1"/>
</dbReference>
<keyword evidence="2" id="KW-0677">Repeat</keyword>
<feature type="domain" description="Disease resistance protein Roq1-like winged-helix" evidence="4">
    <location>
        <begin position="212"/>
        <end position="281"/>
    </location>
</feature>
<dbReference type="InterPro" id="IPR002182">
    <property type="entry name" value="NB-ARC"/>
</dbReference>
<evidence type="ECO:0000259" key="3">
    <source>
        <dbReference type="Pfam" id="PF00931"/>
    </source>
</evidence>
<organism evidence="5">
    <name type="scientific">Rubus glaucus</name>
    <name type="common">Andean raspberry</name>
    <dbReference type="NCBI Taxonomy" id="190226"/>
    <lineage>
        <taxon>Eukaryota</taxon>
        <taxon>Viridiplantae</taxon>
        <taxon>Streptophyta</taxon>
        <taxon>Embryophyta</taxon>
        <taxon>Tracheophyta</taxon>
        <taxon>Spermatophyta</taxon>
        <taxon>Magnoliopsida</taxon>
        <taxon>eudicotyledons</taxon>
        <taxon>Gunneridae</taxon>
        <taxon>Pentapetalae</taxon>
        <taxon>rosids</taxon>
        <taxon>fabids</taxon>
        <taxon>Rosales</taxon>
        <taxon>Rosaceae</taxon>
        <taxon>Rosoideae</taxon>
        <taxon>Rosoideae incertae sedis</taxon>
        <taxon>Rubus</taxon>
    </lineage>
</organism>
<dbReference type="GO" id="GO:0006952">
    <property type="term" value="P:defense response"/>
    <property type="evidence" value="ECO:0007669"/>
    <property type="project" value="InterPro"/>
</dbReference>
<reference evidence="5" key="1">
    <citation type="submission" date="2011-10" db="EMBL/GenBank/DDBJ databases">
        <title>Identification and analysis of resistance gene analogs (RGAs) diversity in Rubus spp. Colombian germplasm.</title>
        <authorList>
            <person name="Afanador-Kafuri L."/>
            <person name="Alvarez E."/>
            <person name="Mejia J.F."/>
            <person name="Gonzalez A."/>
        </authorList>
    </citation>
    <scope>NUCLEOTIDE SEQUENCE</scope>
    <source>
        <tissue evidence="5">Leaf</tissue>
    </source>
</reference>
<dbReference type="GO" id="GO:0043531">
    <property type="term" value="F:ADP binding"/>
    <property type="evidence" value="ECO:0007669"/>
    <property type="project" value="InterPro"/>
</dbReference>
<dbReference type="InterPro" id="IPR036390">
    <property type="entry name" value="WH_DNA-bd_sf"/>
</dbReference>
<accession>K4EY32</accession>
<dbReference type="Pfam" id="PF23282">
    <property type="entry name" value="WHD_ROQ1"/>
    <property type="match status" value="1"/>
</dbReference>
<dbReference type="PANTHER" id="PTHR11017:SF570">
    <property type="entry name" value="DISEASE RESISTANCE PROTEIN (TIR-NBS CLASS)-RELATED"/>
    <property type="match status" value="1"/>
</dbReference>
<evidence type="ECO:0000256" key="2">
    <source>
        <dbReference type="ARBA" id="ARBA00022737"/>
    </source>
</evidence>
<dbReference type="PRINTS" id="PR00364">
    <property type="entry name" value="DISEASERSIST"/>
</dbReference>
<evidence type="ECO:0000313" key="5">
    <source>
        <dbReference type="EMBL" id="AEW24007.1"/>
    </source>
</evidence>
<dbReference type="SUPFAM" id="SSF52540">
    <property type="entry name" value="P-loop containing nucleoside triphosphate hydrolases"/>
    <property type="match status" value="1"/>
</dbReference>
<dbReference type="InterPro" id="IPR042197">
    <property type="entry name" value="Apaf_helical"/>
</dbReference>
<dbReference type="PANTHER" id="PTHR11017">
    <property type="entry name" value="LEUCINE-RICH REPEAT-CONTAINING PROTEIN"/>
    <property type="match status" value="1"/>
</dbReference>
<feature type="domain" description="NB-ARC" evidence="3">
    <location>
        <begin position="1"/>
        <end position="145"/>
    </location>
</feature>
<sequence length="289" mass="32640">GMGGIGKTTIAKAVYNKIVDNFDGRCFLKNVKDHVGLVQVQELLLSRMLGKETLKLTSDDEGAEIIKVRLRQKKVLIVVDDVNDMNQLTQLVGEPNWFGSGSRIIITTRDKRLLIRHKVNEIYEVGKLNYKDALELLCLNAFEAKRTLDQDNMAIIDDVLHYSNGLPLALVVIGSLLRIQSRDIWQATLRSHRKSGKGIDKFLKISYDALDNDEKEFFLHIACFFKGKNKNCVMDILEGCDLNPDDGIEVLRKMALINITGEDNIWMHGVLQDMGKNIVIQDSQIGLED</sequence>
<protein>
    <submittedName>
        <fullName evidence="5">Putative TIR-NBS-LRR disease resistance protein</fullName>
    </submittedName>
</protein>
<evidence type="ECO:0000259" key="4">
    <source>
        <dbReference type="Pfam" id="PF23282"/>
    </source>
</evidence>
<dbReference type="InterPro" id="IPR058192">
    <property type="entry name" value="WHD_ROQ1-like"/>
</dbReference>
<dbReference type="AlphaFoldDB" id="K4EY32"/>
<keyword evidence="1" id="KW-0433">Leucine-rich repeat</keyword>